<dbReference type="InterPro" id="IPR038770">
    <property type="entry name" value="Na+/solute_symporter_sf"/>
</dbReference>
<evidence type="ECO:0000313" key="9">
    <source>
        <dbReference type="EMBL" id="MCY6523559.1"/>
    </source>
</evidence>
<evidence type="ECO:0000256" key="2">
    <source>
        <dbReference type="ARBA" id="ARBA00010145"/>
    </source>
</evidence>
<evidence type="ECO:0000256" key="7">
    <source>
        <dbReference type="ARBA" id="ARBA00023136"/>
    </source>
</evidence>
<feature type="transmembrane region" description="Helical" evidence="8">
    <location>
        <begin position="288"/>
        <end position="309"/>
    </location>
</feature>
<dbReference type="InterPro" id="IPR004776">
    <property type="entry name" value="Mem_transp_PIN-like"/>
</dbReference>
<dbReference type="RefSeq" id="WP_005601223.1">
    <property type="nucleotide sequence ID" value="NZ_CBDBSU010000040.1"/>
</dbReference>
<dbReference type="Gene3D" id="1.20.1530.20">
    <property type="match status" value="1"/>
</dbReference>
<dbReference type="Pfam" id="PF03547">
    <property type="entry name" value="Mem_trans"/>
    <property type="match status" value="2"/>
</dbReference>
<dbReference type="EMBL" id="JAPQFC010000001">
    <property type="protein sequence ID" value="MCY6523559.1"/>
    <property type="molecule type" value="Genomic_DNA"/>
</dbReference>
<evidence type="ECO:0000256" key="6">
    <source>
        <dbReference type="ARBA" id="ARBA00022989"/>
    </source>
</evidence>
<feature type="transmembrane region" description="Helical" evidence="8">
    <location>
        <begin position="37"/>
        <end position="57"/>
    </location>
</feature>
<dbReference type="Proteomes" id="UP000275510">
    <property type="component" value="Chromosome"/>
</dbReference>
<evidence type="ECO:0000313" key="10">
    <source>
        <dbReference type="EMBL" id="VEJ16847.1"/>
    </source>
</evidence>
<keyword evidence="6 8" id="KW-1133">Transmembrane helix</keyword>
<keyword evidence="3" id="KW-0813">Transport</keyword>
<evidence type="ECO:0000313" key="11">
    <source>
        <dbReference type="Proteomes" id="UP000275510"/>
    </source>
</evidence>
<protein>
    <submittedName>
        <fullName evidence="9">AEC family transporter</fullName>
    </submittedName>
    <submittedName>
        <fullName evidence="10">Permease</fullName>
    </submittedName>
</protein>
<comment type="subcellular location">
    <subcellularLocation>
        <location evidence="1">Cell membrane</location>
        <topology evidence="1">Multi-pass membrane protein</topology>
    </subcellularLocation>
</comment>
<dbReference type="PANTHER" id="PTHR36838">
    <property type="entry name" value="AUXIN EFFLUX CARRIER FAMILY PROTEIN"/>
    <property type="match status" value="1"/>
</dbReference>
<sequence length="310" mass="34056">MEIAFLLAEKIAQLTIIVLLGYLLVKLKLLTSEQSYPISVIGLYIISPSMLITAFQIEYSEAILHGLYLSFGMAILLSGLLILIGKILKPIFKLSNLEHATAIYSNSGNLIIPLVASLFGNEWVIYATGFMVVQNFLFWSHLRMLLCGKGEVSFKKIVTNINILAIVIGMLLFLLQIKLPNVIGGTLAWLGDMIGPMAMLVAGMLIASIPVKEIMADKRIYLVSFLRLIFIPLILLVIVKAFDFGSWVAENGATIAMISFLATTSPSAATVTQMAVVYKQDARKASAIYGVTTLLCVFTMPLIIALYQWL</sequence>
<evidence type="ECO:0000256" key="5">
    <source>
        <dbReference type="ARBA" id="ARBA00022692"/>
    </source>
</evidence>
<feature type="transmembrane region" description="Helical" evidence="8">
    <location>
        <begin position="220"/>
        <end position="242"/>
    </location>
</feature>
<feature type="transmembrane region" description="Helical" evidence="8">
    <location>
        <begin position="187"/>
        <end position="208"/>
    </location>
</feature>
<keyword evidence="5 8" id="KW-0812">Transmembrane</keyword>
<evidence type="ECO:0000256" key="3">
    <source>
        <dbReference type="ARBA" id="ARBA00022448"/>
    </source>
</evidence>
<organism evidence="10 11">
    <name type="scientific">Actinobacillus pleuropneumoniae</name>
    <name type="common">Haemophilus pleuropneumoniae</name>
    <dbReference type="NCBI Taxonomy" id="715"/>
    <lineage>
        <taxon>Bacteria</taxon>
        <taxon>Pseudomonadati</taxon>
        <taxon>Pseudomonadota</taxon>
        <taxon>Gammaproteobacteria</taxon>
        <taxon>Pasteurellales</taxon>
        <taxon>Pasteurellaceae</taxon>
        <taxon>Actinobacillus</taxon>
    </lineage>
</organism>
<name>A0A3S4XL97_ACTPL</name>
<reference evidence="9" key="2">
    <citation type="journal article" date="2021" name="Vet Sci">
        <title>O-Serogroups and Pathovirotypes of Escherichia coli Isolated from Post-Weaning Piglets Showing Diarrhoea and/or Oedema in South Korea.</title>
        <authorList>
            <person name="Byun J.W."/>
            <person name="Moon B.Y."/>
            <person name="Do K.H."/>
            <person name="Lee K."/>
            <person name="Lee H.Y."/>
            <person name="Kim W.I."/>
            <person name="So B."/>
            <person name="Lee W.K."/>
        </authorList>
    </citation>
    <scope>NUCLEOTIDE SEQUENCE</scope>
    <source>
        <strain evidence="9">84/14</strain>
    </source>
</reference>
<evidence type="ECO:0000256" key="8">
    <source>
        <dbReference type="SAM" id="Phobius"/>
    </source>
</evidence>
<dbReference type="GO" id="GO:0055085">
    <property type="term" value="P:transmembrane transport"/>
    <property type="evidence" value="ECO:0007669"/>
    <property type="project" value="InterPro"/>
</dbReference>
<evidence type="ECO:0000256" key="4">
    <source>
        <dbReference type="ARBA" id="ARBA00022475"/>
    </source>
</evidence>
<keyword evidence="4" id="KW-1003">Cell membrane</keyword>
<feature type="transmembrane region" description="Helical" evidence="8">
    <location>
        <begin position="254"/>
        <end position="276"/>
    </location>
</feature>
<feature type="transmembrane region" description="Helical" evidence="8">
    <location>
        <begin position="6"/>
        <end position="25"/>
    </location>
</feature>
<feature type="transmembrane region" description="Helical" evidence="8">
    <location>
        <begin position="63"/>
        <end position="88"/>
    </location>
</feature>
<proteinExistence type="inferred from homology"/>
<evidence type="ECO:0000256" key="1">
    <source>
        <dbReference type="ARBA" id="ARBA00004651"/>
    </source>
</evidence>
<dbReference type="AlphaFoldDB" id="A0A3S4XL97"/>
<dbReference type="GO" id="GO:0005886">
    <property type="term" value="C:plasma membrane"/>
    <property type="evidence" value="ECO:0007669"/>
    <property type="project" value="UniProtKB-SubCell"/>
</dbReference>
<dbReference type="EMBL" id="LR134515">
    <property type="protein sequence ID" value="VEJ16847.1"/>
    <property type="molecule type" value="Genomic_DNA"/>
</dbReference>
<gene>
    <name evidence="10" type="ORF">NCTC10976_00948</name>
    <name evidence="9" type="ORF">OYG11_04800</name>
</gene>
<reference evidence="10 11" key="1">
    <citation type="submission" date="2018-12" db="EMBL/GenBank/DDBJ databases">
        <authorList>
            <consortium name="Pathogen Informatics"/>
        </authorList>
    </citation>
    <scope>NUCLEOTIDE SEQUENCE [LARGE SCALE GENOMIC DNA]</scope>
    <source>
        <strain evidence="10 11">NCTC10976</strain>
    </source>
</reference>
<dbReference type="PANTHER" id="PTHR36838:SF1">
    <property type="entry name" value="SLR1864 PROTEIN"/>
    <property type="match status" value="1"/>
</dbReference>
<comment type="similarity">
    <text evidence="2">Belongs to the auxin efflux carrier (TC 2.A.69) family.</text>
</comment>
<accession>A0A3S4XL97</accession>
<reference evidence="9" key="3">
    <citation type="submission" date="2022-12" db="EMBL/GenBank/DDBJ databases">
        <authorList>
            <person name="Kardos G."/>
            <person name="Sarkozi R."/>
            <person name="Laczko L."/>
            <person name="Marton S."/>
            <person name="Makrai L."/>
            <person name="Banyai K."/>
            <person name="Fodor L."/>
        </authorList>
    </citation>
    <scope>NUCLEOTIDE SEQUENCE</scope>
    <source>
        <strain evidence="9">84/14</strain>
    </source>
</reference>
<feature type="transmembrane region" description="Helical" evidence="8">
    <location>
        <begin position="157"/>
        <end position="175"/>
    </location>
</feature>
<keyword evidence="7 8" id="KW-0472">Membrane</keyword>
<dbReference type="OMA" id="MALWPQN"/>
<feature type="transmembrane region" description="Helical" evidence="8">
    <location>
        <begin position="125"/>
        <end position="145"/>
    </location>
</feature>
<dbReference type="Proteomes" id="UP001077788">
    <property type="component" value="Unassembled WGS sequence"/>
</dbReference>